<dbReference type="InterPro" id="IPR058530">
    <property type="entry name" value="Baseplate_J-like_C"/>
</dbReference>
<dbReference type="Proteomes" id="UP000295506">
    <property type="component" value="Unassembled WGS sequence"/>
</dbReference>
<dbReference type="InterPro" id="IPR058531">
    <property type="entry name" value="Baseplate_J_M"/>
</dbReference>
<keyword evidence="7" id="KW-1185">Reference proteome</keyword>
<evidence type="ECO:0000259" key="3">
    <source>
        <dbReference type="Pfam" id="PF26078"/>
    </source>
</evidence>
<gene>
    <name evidence="5" type="ORF">AWY79_00310</name>
    <name evidence="6" type="ORF">EDC59_11366</name>
</gene>
<evidence type="ECO:0000256" key="1">
    <source>
        <dbReference type="ARBA" id="ARBA00038087"/>
    </source>
</evidence>
<dbReference type="OrthoDB" id="7565172at2"/>
<dbReference type="AlphaFoldDB" id="A0A140D8Z1"/>
<evidence type="ECO:0000313" key="7">
    <source>
        <dbReference type="Proteomes" id="UP000055611"/>
    </source>
</evidence>
<dbReference type="Pfam" id="PF26079">
    <property type="entry name" value="Baseplate_J_C"/>
    <property type="match status" value="1"/>
</dbReference>
<reference evidence="6 8" key="2">
    <citation type="submission" date="2019-03" db="EMBL/GenBank/DDBJ databases">
        <title>Genomic Encyclopedia of Type Strains, Phase IV (KMG-IV): sequencing the most valuable type-strain genomes for metagenomic binning, comparative biology and taxonomic classification.</title>
        <authorList>
            <person name="Goeker M."/>
        </authorList>
    </citation>
    <scope>NUCLEOTIDE SEQUENCE [LARGE SCALE GENOMIC DNA]</scope>
    <source>
        <strain evidence="6 8">DSM 101483</strain>
    </source>
</reference>
<dbReference type="RefSeq" id="WP_066798985.1">
    <property type="nucleotide sequence ID" value="NZ_CP014206.1"/>
</dbReference>
<evidence type="ECO:0000313" key="6">
    <source>
        <dbReference type="EMBL" id="TDT86390.1"/>
    </source>
</evidence>
<dbReference type="PANTHER" id="PTHR37829:SF3">
    <property type="entry name" value="PROTEIN JAYE-RELATED"/>
    <property type="match status" value="1"/>
</dbReference>
<dbReference type="Proteomes" id="UP000055611">
    <property type="component" value="Chromosome"/>
</dbReference>
<dbReference type="InterPro" id="IPR006949">
    <property type="entry name" value="Barrel_Baseplate_J-like"/>
</dbReference>
<dbReference type="InterPro" id="IPR052399">
    <property type="entry name" value="Phage_Baseplate_Assmbl_Protein"/>
</dbReference>
<evidence type="ECO:0000313" key="5">
    <source>
        <dbReference type="EMBL" id="AMK09658.1"/>
    </source>
</evidence>
<organism evidence="6 8">
    <name type="scientific">Pseudodesulfovibrio indicus</name>
    <dbReference type="NCBI Taxonomy" id="1716143"/>
    <lineage>
        <taxon>Bacteria</taxon>
        <taxon>Pseudomonadati</taxon>
        <taxon>Thermodesulfobacteriota</taxon>
        <taxon>Desulfovibrionia</taxon>
        <taxon>Desulfovibrionales</taxon>
        <taxon>Desulfovibrionaceae</taxon>
    </lineage>
</organism>
<dbReference type="Pfam" id="PF04865">
    <property type="entry name" value="Baseplate_J"/>
    <property type="match status" value="1"/>
</dbReference>
<dbReference type="PANTHER" id="PTHR37829">
    <property type="entry name" value="PHAGE-LIKE ELEMENT PBSX PROTEIN XKDT"/>
    <property type="match status" value="1"/>
</dbReference>
<name>A0A140D8Z1_9BACT</name>
<proteinExistence type="inferred from homology"/>
<evidence type="ECO:0000259" key="4">
    <source>
        <dbReference type="Pfam" id="PF26079"/>
    </source>
</evidence>
<feature type="domain" description="Baseplate J-like C-terminal" evidence="4">
    <location>
        <begin position="274"/>
        <end position="349"/>
    </location>
</feature>
<dbReference type="Pfam" id="PF26078">
    <property type="entry name" value="Baseplate_J_M"/>
    <property type="match status" value="1"/>
</dbReference>
<dbReference type="KEGG" id="dej:AWY79_00310"/>
<accession>A0A140D8Z1</accession>
<reference evidence="5 7" key="1">
    <citation type="journal article" date="2016" name="Front. Microbiol.">
        <title>Genome Sequence of the Piezophilic, Mesophilic Sulfate-Reducing Bacterium Desulfovibrio indicus J2T.</title>
        <authorList>
            <person name="Cao J."/>
            <person name="Maignien L."/>
            <person name="Shao Z."/>
            <person name="Alain K."/>
            <person name="Jebbar M."/>
        </authorList>
    </citation>
    <scope>NUCLEOTIDE SEQUENCE [LARGE SCALE GENOMIC DNA]</scope>
    <source>
        <strain evidence="5 7">J2</strain>
    </source>
</reference>
<feature type="domain" description="Baseplate J-like central" evidence="3">
    <location>
        <begin position="191"/>
        <end position="265"/>
    </location>
</feature>
<protein>
    <submittedName>
        <fullName evidence="5">Baseplate J protein</fullName>
    </submittedName>
    <submittedName>
        <fullName evidence="6">Phage protein gp47/JayE</fullName>
    </submittedName>
</protein>
<comment type="similarity">
    <text evidence="1">Belongs to the Mu gp47/PBSX XkdT family.</text>
</comment>
<feature type="domain" description="Baseplate protein J-like barrel" evidence="2">
    <location>
        <begin position="91"/>
        <end position="170"/>
    </location>
</feature>
<dbReference type="EMBL" id="CP014206">
    <property type="protein sequence ID" value="AMK09658.1"/>
    <property type="molecule type" value="Genomic_DNA"/>
</dbReference>
<sequence>MPFDRPSLSDLISRVKADIESRLAGADASQRRTLLGILAVVEAGAVHGLYGYLDWIAAQGMPDTADAEQLERWASIWGKQRKSAASATGLVTFTGSDGSVIPTGTVVSRSDGLEFSTTEDGTIAAGSAAVAVTAVEAGADANTAAGVKLKLVSALSGVQSTAVAGELSGGADVEGDGDLRSRLLARIRQAPHGGADFDYVAWALEVSGVTRAWVYPLELGAGTVTVRVMTDGTTEDGIPAAETVDAVQTYLDAARPVTAEVFVVAPVAVPMDPAISISPNTEAVQAAIEAELGDMLLRAAEPGATIRVSHLREAISIATGEADHVLLSPAADVAHAVGEVATLGTITWSDL</sequence>
<dbReference type="EMBL" id="SOBK01000013">
    <property type="protein sequence ID" value="TDT86390.1"/>
    <property type="molecule type" value="Genomic_DNA"/>
</dbReference>
<evidence type="ECO:0000259" key="2">
    <source>
        <dbReference type="Pfam" id="PF04865"/>
    </source>
</evidence>
<evidence type="ECO:0000313" key="8">
    <source>
        <dbReference type="Proteomes" id="UP000295506"/>
    </source>
</evidence>